<accession>A0A1H4IH60</accession>
<dbReference type="EMBL" id="FNSV01000004">
    <property type="protein sequence ID" value="SEB32688.1"/>
    <property type="molecule type" value="Genomic_DNA"/>
</dbReference>
<protein>
    <submittedName>
        <fullName evidence="3">Uncharacterized protein</fullName>
    </submittedName>
</protein>
<keyword evidence="2" id="KW-0472">Membrane</keyword>
<feature type="transmembrane region" description="Helical" evidence="2">
    <location>
        <begin position="34"/>
        <end position="53"/>
    </location>
</feature>
<keyword evidence="2" id="KW-0812">Transmembrane</keyword>
<keyword evidence="4" id="KW-1185">Reference proteome</keyword>
<dbReference type="AlphaFoldDB" id="A0A1H4IH60"/>
<evidence type="ECO:0000313" key="4">
    <source>
        <dbReference type="Proteomes" id="UP000183561"/>
    </source>
</evidence>
<name>A0A1H4IH60_9NOCA</name>
<feature type="region of interest" description="Disordered" evidence="1">
    <location>
        <begin position="1"/>
        <end position="20"/>
    </location>
</feature>
<proteinExistence type="predicted"/>
<sequence length="77" mass="7726">MTAIPGPHLRTTQPATGRDEAAPTDMALLESWESGIAVIIGLALLTTLVCTALGLFPLALFALVAVAGVAGLVTAAL</sequence>
<feature type="transmembrane region" description="Helical" evidence="2">
    <location>
        <begin position="58"/>
        <end position="76"/>
    </location>
</feature>
<dbReference type="Proteomes" id="UP000183561">
    <property type="component" value="Unassembled WGS sequence"/>
</dbReference>
<evidence type="ECO:0000313" key="3">
    <source>
        <dbReference type="EMBL" id="SEB32688.1"/>
    </source>
</evidence>
<keyword evidence="2" id="KW-1133">Transmembrane helix</keyword>
<evidence type="ECO:0000256" key="2">
    <source>
        <dbReference type="SAM" id="Phobius"/>
    </source>
</evidence>
<evidence type="ECO:0000256" key="1">
    <source>
        <dbReference type="SAM" id="MobiDB-lite"/>
    </source>
</evidence>
<gene>
    <name evidence="3" type="ORF">SAMN04490239_0544</name>
</gene>
<organism evidence="3 4">
    <name type="scientific">Rhodococcus koreensis</name>
    <dbReference type="NCBI Taxonomy" id="99653"/>
    <lineage>
        <taxon>Bacteria</taxon>
        <taxon>Bacillati</taxon>
        <taxon>Actinomycetota</taxon>
        <taxon>Actinomycetes</taxon>
        <taxon>Mycobacteriales</taxon>
        <taxon>Nocardiaceae</taxon>
        <taxon>Rhodococcus</taxon>
    </lineage>
</organism>
<dbReference type="RefSeq" id="WP_074933538.1">
    <property type="nucleotide sequence ID" value="NZ_FNSV01000004.1"/>
</dbReference>
<reference evidence="4" key="1">
    <citation type="submission" date="2016-10" db="EMBL/GenBank/DDBJ databases">
        <authorList>
            <person name="Varghese N."/>
            <person name="Submissions S."/>
        </authorList>
    </citation>
    <scope>NUCLEOTIDE SEQUENCE [LARGE SCALE GENOMIC DNA]</scope>
    <source>
        <strain evidence="4">DSM 44498</strain>
    </source>
</reference>